<dbReference type="PANTHER" id="PTHR33452">
    <property type="entry name" value="OXIDOREDUCTASE CATD-RELATED"/>
    <property type="match status" value="1"/>
</dbReference>
<evidence type="ECO:0008006" key="10">
    <source>
        <dbReference type="Google" id="ProtNLM"/>
    </source>
</evidence>
<evidence type="ECO:0000256" key="3">
    <source>
        <dbReference type="ARBA" id="ARBA00022475"/>
    </source>
</evidence>
<protein>
    <recommendedName>
        <fullName evidence="10">DoxX family protein</fullName>
    </recommendedName>
</protein>
<evidence type="ECO:0000256" key="5">
    <source>
        <dbReference type="ARBA" id="ARBA00022989"/>
    </source>
</evidence>
<proteinExistence type="inferred from homology"/>
<comment type="similarity">
    <text evidence="2">Belongs to the DoxX family.</text>
</comment>
<dbReference type="PANTHER" id="PTHR33452:SF1">
    <property type="entry name" value="INNER MEMBRANE PROTEIN YPHA-RELATED"/>
    <property type="match status" value="1"/>
</dbReference>
<comment type="caution">
    <text evidence="8">The sequence shown here is derived from an EMBL/GenBank/DDBJ whole genome shotgun (WGS) entry which is preliminary data.</text>
</comment>
<keyword evidence="4 7" id="KW-0812">Transmembrane</keyword>
<keyword evidence="3" id="KW-1003">Cell membrane</keyword>
<keyword evidence="5 7" id="KW-1133">Transmembrane helix</keyword>
<dbReference type="EMBL" id="JZDQ02000007">
    <property type="protein sequence ID" value="OIJ27652.1"/>
    <property type="molecule type" value="Genomic_DNA"/>
</dbReference>
<dbReference type="InterPro" id="IPR032808">
    <property type="entry name" value="DoxX"/>
</dbReference>
<keyword evidence="6 7" id="KW-0472">Membrane</keyword>
<dbReference type="OrthoDB" id="1122432at2"/>
<evidence type="ECO:0000313" key="9">
    <source>
        <dbReference type="Proteomes" id="UP000033772"/>
    </source>
</evidence>
<dbReference type="GO" id="GO:0005886">
    <property type="term" value="C:plasma membrane"/>
    <property type="evidence" value="ECO:0007669"/>
    <property type="project" value="UniProtKB-SubCell"/>
</dbReference>
<evidence type="ECO:0000313" key="8">
    <source>
        <dbReference type="EMBL" id="OIJ27652.1"/>
    </source>
</evidence>
<evidence type="ECO:0000256" key="1">
    <source>
        <dbReference type="ARBA" id="ARBA00004651"/>
    </source>
</evidence>
<comment type="subcellular location">
    <subcellularLocation>
        <location evidence="1">Cell membrane</location>
        <topology evidence="1">Multi-pass membrane protein</topology>
    </subcellularLocation>
</comment>
<dbReference type="Pfam" id="PF07681">
    <property type="entry name" value="DoxX"/>
    <property type="match status" value="1"/>
</dbReference>
<evidence type="ECO:0000256" key="2">
    <source>
        <dbReference type="ARBA" id="ARBA00006679"/>
    </source>
</evidence>
<dbReference type="AlphaFoldDB" id="A0A1J4N814"/>
<feature type="transmembrane region" description="Helical" evidence="7">
    <location>
        <begin position="109"/>
        <end position="127"/>
    </location>
</feature>
<gene>
    <name evidence="8" type="ORF">UG56_006515</name>
</gene>
<dbReference type="InterPro" id="IPR051907">
    <property type="entry name" value="DoxX-like_oxidoreductase"/>
</dbReference>
<feature type="transmembrane region" description="Helical" evidence="7">
    <location>
        <begin position="72"/>
        <end position="97"/>
    </location>
</feature>
<feature type="transmembrane region" description="Helical" evidence="7">
    <location>
        <begin position="12"/>
        <end position="32"/>
    </location>
</feature>
<accession>A0A1J4N814</accession>
<dbReference type="Proteomes" id="UP000033772">
    <property type="component" value="Unassembled WGS sequence"/>
</dbReference>
<dbReference type="STRING" id="1844.UG56_006515"/>
<name>A0A1J4N814_9ACTN</name>
<sequence>MKLGRSLPAPAPDLGLLVARLLVGTVLIAHGWQKFATYTLDGTAQSFEAMGVPAAQTAATFAALVELAGGALLVLGLLTPVAAALVVVDMIGAFWFAHRGAGVFVDQGGWELVAVVSAIAIALAVAGPGRASIDHAIGGRARAEA</sequence>
<evidence type="ECO:0000256" key="4">
    <source>
        <dbReference type="ARBA" id="ARBA00022692"/>
    </source>
</evidence>
<keyword evidence="9" id="KW-1185">Reference proteome</keyword>
<evidence type="ECO:0000256" key="7">
    <source>
        <dbReference type="SAM" id="Phobius"/>
    </source>
</evidence>
<organism evidence="8 9">
    <name type="scientific">Nocardioides luteus</name>
    <dbReference type="NCBI Taxonomy" id="1844"/>
    <lineage>
        <taxon>Bacteria</taxon>
        <taxon>Bacillati</taxon>
        <taxon>Actinomycetota</taxon>
        <taxon>Actinomycetes</taxon>
        <taxon>Propionibacteriales</taxon>
        <taxon>Nocardioidaceae</taxon>
        <taxon>Nocardioides</taxon>
    </lineage>
</organism>
<evidence type="ECO:0000256" key="6">
    <source>
        <dbReference type="ARBA" id="ARBA00023136"/>
    </source>
</evidence>
<dbReference type="RefSeq" id="WP_045547733.1">
    <property type="nucleotide sequence ID" value="NZ_JZDQ02000007.1"/>
</dbReference>
<reference evidence="8" key="1">
    <citation type="submission" date="2016-10" db="EMBL/GenBank/DDBJ databases">
        <title>Draft Genome Sequence of Nocardioides luteus Strain BAFB, an Alkane-Degrading Bacterium Isolated from JP-7 Polluted Soil.</title>
        <authorList>
            <person name="Brown L."/>
            <person name="Ruiz O.N."/>
            <person name="Gunasekera T."/>
        </authorList>
    </citation>
    <scope>NUCLEOTIDE SEQUENCE [LARGE SCALE GENOMIC DNA]</scope>
    <source>
        <strain evidence="8">BAFB</strain>
    </source>
</reference>